<evidence type="ECO:0008006" key="3">
    <source>
        <dbReference type="Google" id="ProtNLM"/>
    </source>
</evidence>
<comment type="caution">
    <text evidence="1">The sequence shown here is derived from an EMBL/GenBank/DDBJ whole genome shotgun (WGS) entry which is preliminary data.</text>
</comment>
<dbReference type="Proteomes" id="UP000236340">
    <property type="component" value="Unassembled WGS sequence"/>
</dbReference>
<sequence>MCLDNGPLLLVQGDKERTLDNVASLLPLDGKVKLVDVFGKIEEIAGKIEEIDLLNNRIVLA</sequence>
<name>A0A2K2HBB0_9BACT</name>
<proteinExistence type="predicted"/>
<protein>
    <recommendedName>
        <fullName evidence="3">RNA-binding protein</fullName>
    </recommendedName>
</protein>
<dbReference type="Pfam" id="PF10133">
    <property type="entry name" value="CooT"/>
    <property type="match status" value="1"/>
</dbReference>
<organism evidence="1 2">
    <name type="scientific">Geothermobacter hydrogeniphilus</name>
    <dbReference type="NCBI Taxonomy" id="1969733"/>
    <lineage>
        <taxon>Bacteria</taxon>
        <taxon>Pseudomonadati</taxon>
        <taxon>Thermodesulfobacteriota</taxon>
        <taxon>Desulfuromonadia</taxon>
        <taxon>Desulfuromonadales</taxon>
        <taxon>Geothermobacteraceae</taxon>
        <taxon>Geothermobacter</taxon>
    </lineage>
</organism>
<evidence type="ECO:0000313" key="2">
    <source>
        <dbReference type="Proteomes" id="UP000236340"/>
    </source>
</evidence>
<dbReference type="RefSeq" id="WP_103115023.1">
    <property type="nucleotide sequence ID" value="NZ_PPFX01000011.1"/>
</dbReference>
<dbReference type="OrthoDB" id="5402453at2"/>
<evidence type="ECO:0000313" key="1">
    <source>
        <dbReference type="EMBL" id="PNU20592.1"/>
    </source>
</evidence>
<gene>
    <name evidence="1" type="ORF">C2E25_06875</name>
</gene>
<dbReference type="EMBL" id="PPFX01000011">
    <property type="protein sequence ID" value="PNU20592.1"/>
    <property type="molecule type" value="Genomic_DNA"/>
</dbReference>
<dbReference type="AlphaFoldDB" id="A0A2K2HBB0"/>
<dbReference type="InterPro" id="IPR019300">
    <property type="entry name" value="CooT"/>
</dbReference>
<reference evidence="1 2" key="1">
    <citation type="journal article" date="2018" name="Genome Announc.">
        <title>Genome Sequence of Geothermobacter sp. HR-1 Iron Reducer from the Loihi Seamount.</title>
        <authorList>
            <person name="Smith H."/>
            <person name="Abuyen K."/>
            <person name="Tremblay J."/>
            <person name="Savalia P."/>
            <person name="Perez-Rodriguez I."/>
            <person name="Emerson D."/>
            <person name="Tully B."/>
            <person name="Amend J."/>
        </authorList>
    </citation>
    <scope>NUCLEOTIDE SEQUENCE [LARGE SCALE GENOMIC DNA]</scope>
    <source>
        <strain evidence="1 2">HR-1</strain>
    </source>
</reference>
<accession>A0A2K2HBB0</accession>